<feature type="transmembrane region" description="Helical" evidence="1">
    <location>
        <begin position="6"/>
        <end position="24"/>
    </location>
</feature>
<feature type="transmembrane region" description="Helical" evidence="1">
    <location>
        <begin position="29"/>
        <end position="49"/>
    </location>
</feature>
<accession>A0A5C6RY79</accession>
<reference evidence="2 3" key="1">
    <citation type="submission" date="2019-08" db="EMBL/GenBank/DDBJ databases">
        <title>Genome of Phaeodactylibacter luteus.</title>
        <authorList>
            <person name="Bowman J.P."/>
        </authorList>
    </citation>
    <scope>NUCLEOTIDE SEQUENCE [LARGE SCALE GENOMIC DNA]</scope>
    <source>
        <strain evidence="2 3">KCTC 42180</strain>
    </source>
</reference>
<keyword evidence="3" id="KW-1185">Reference proteome</keyword>
<keyword evidence="1" id="KW-0812">Transmembrane</keyword>
<protein>
    <submittedName>
        <fullName evidence="2">Uncharacterized protein</fullName>
    </submittedName>
</protein>
<evidence type="ECO:0000313" key="3">
    <source>
        <dbReference type="Proteomes" id="UP000321580"/>
    </source>
</evidence>
<dbReference type="Proteomes" id="UP000321580">
    <property type="component" value="Unassembled WGS sequence"/>
</dbReference>
<evidence type="ECO:0000256" key="1">
    <source>
        <dbReference type="SAM" id="Phobius"/>
    </source>
</evidence>
<organism evidence="2 3">
    <name type="scientific">Phaeodactylibacter luteus</name>
    <dbReference type="NCBI Taxonomy" id="1564516"/>
    <lineage>
        <taxon>Bacteria</taxon>
        <taxon>Pseudomonadati</taxon>
        <taxon>Bacteroidota</taxon>
        <taxon>Saprospiria</taxon>
        <taxon>Saprospirales</taxon>
        <taxon>Haliscomenobacteraceae</taxon>
        <taxon>Phaeodactylibacter</taxon>
    </lineage>
</organism>
<gene>
    <name evidence="2" type="ORF">FRY97_04010</name>
</gene>
<dbReference type="AlphaFoldDB" id="A0A5C6RY79"/>
<keyword evidence="1" id="KW-0472">Membrane</keyword>
<evidence type="ECO:0000313" key="2">
    <source>
        <dbReference type="EMBL" id="TXB67566.1"/>
    </source>
</evidence>
<sequence length="69" mass="7977">MHYKPVTAWIFIALSLALLLMFLYPAKWVIGLGVLFVPALLILQAYVILRADDESPHTLSDDKWYEDRD</sequence>
<proteinExistence type="predicted"/>
<comment type="caution">
    <text evidence="2">The sequence shown here is derived from an EMBL/GenBank/DDBJ whole genome shotgun (WGS) entry which is preliminary data.</text>
</comment>
<dbReference type="EMBL" id="VOOR01000006">
    <property type="protein sequence ID" value="TXB67566.1"/>
    <property type="molecule type" value="Genomic_DNA"/>
</dbReference>
<keyword evidence="1" id="KW-1133">Transmembrane helix</keyword>
<dbReference type="RefSeq" id="WP_147166147.1">
    <property type="nucleotide sequence ID" value="NZ_VOOR01000006.1"/>
</dbReference>
<name>A0A5C6RY79_9BACT</name>